<feature type="transmembrane region" description="Helical" evidence="1">
    <location>
        <begin position="286"/>
        <end position="307"/>
    </location>
</feature>
<name>A0AAW4NLU4_9BACT</name>
<keyword evidence="1" id="KW-0812">Transmembrane</keyword>
<dbReference type="Proteomes" id="UP001196873">
    <property type="component" value="Unassembled WGS sequence"/>
</dbReference>
<feature type="transmembrane region" description="Helical" evidence="1">
    <location>
        <begin position="404"/>
        <end position="427"/>
    </location>
</feature>
<feature type="transmembrane region" description="Helical" evidence="1">
    <location>
        <begin position="244"/>
        <end position="266"/>
    </location>
</feature>
<evidence type="ECO:0000256" key="1">
    <source>
        <dbReference type="SAM" id="Phobius"/>
    </source>
</evidence>
<dbReference type="GO" id="GO:0055085">
    <property type="term" value="P:transmembrane transport"/>
    <property type="evidence" value="ECO:0007669"/>
    <property type="project" value="InterPro"/>
</dbReference>
<reference evidence="5" key="1">
    <citation type="submission" date="2021-07" db="EMBL/GenBank/DDBJ databases">
        <title>Genomic diversity and antimicrobial resistance of Prevotella spp. isolated from chronic lung disease airways.</title>
        <authorList>
            <person name="Webb K.A."/>
            <person name="Olagoke O.S."/>
            <person name="Baird T."/>
            <person name="Neill J."/>
            <person name="Pham A."/>
            <person name="Wells T.J."/>
            <person name="Ramsay K.A."/>
            <person name="Bell S.C."/>
            <person name="Sarovich D.S."/>
            <person name="Price E.P."/>
        </authorList>
    </citation>
    <scope>NUCLEOTIDE SEQUENCE</scope>
    <source>
        <strain evidence="5">SCHI0047.S.3</strain>
    </source>
</reference>
<feature type="chain" id="PRO_5043711354" evidence="2">
    <location>
        <begin position="22"/>
        <end position="793"/>
    </location>
</feature>
<evidence type="ECO:0000313" key="5">
    <source>
        <dbReference type="EMBL" id="MBW4865988.1"/>
    </source>
</evidence>
<dbReference type="PANTHER" id="PTHR30347:SF1">
    <property type="entry name" value="MECHANOSENSITIVE CHANNEL MSCK"/>
    <property type="match status" value="1"/>
</dbReference>
<accession>A0AAW4NLU4</accession>
<evidence type="ECO:0000259" key="4">
    <source>
        <dbReference type="Pfam" id="PF21082"/>
    </source>
</evidence>
<dbReference type="Pfam" id="PF00924">
    <property type="entry name" value="MS_channel_2nd"/>
    <property type="match status" value="1"/>
</dbReference>
<evidence type="ECO:0000313" key="6">
    <source>
        <dbReference type="Proteomes" id="UP001196873"/>
    </source>
</evidence>
<sequence>MNKRFLLLVFAFLLALLPANAVLKEENLESTLSILRTELTNYHAELDRQSGYLRDQQTAIRDKLFSIMAQSNQNALMLYSQKPEYVFDLAYACHEATEQYADFQQNVQPFRSLIAQNKAEIARYDYLINSLSTMNVSTLSKKAQIDKSVCLTLAVNIRHTLSDNSQQFKDYIGYYQEIEDQLKTLNDYANKRYKNIQENIFRNAGENYFDILTKLKTNIQETKDEIATKYFEKTKVLSQWDASYIIGLFILIAFYAVIAGAINMVVIRFLVPKRFRTPAFVSRRTCIIMTTSVMTLALVLGLIRIVFMGQNFIIMACGLLVGYTWLLSVILISLLLRLSGEQIKSGFRIYLPLMAMGFIVIAFRIVLVPDNLVNISLCPILLVCLIWQWVVIRRNNTKIPKSDVTYTYISLVVFLISFISAWMGYTLLSVQLLIWWTMQLTCILTITCLRGWLKKFAEKRDYEHQGITKTWLFYAIYQVLLPVLSVASFLLALYWAADVFNLSDKIWEIYREPFINTKWFRASILSIAEVVALYFLFAYLNRTIKALLKIYFETSDKSTAASRFIMAKNVVQVTVWGFWIIISLAMFHIDNTWLVVVSGGFSTGVGFAMKDILENIYYGISLMAGRVKIGDYIVYEGIRGRVSSINYTSTIVEATDGSIIAFQNSQLFTKSYKNMTKNHGYELDILEVGVAYGSDIKQVKKLLYDAITALKITSKKREVKIVLKEFGDNAITLKILVWVSVMTQYVDDGRIMECIYETLNANNIEIPFPQRDIHIIHPKPEQVEKILSEEKDA</sequence>
<protein>
    <submittedName>
        <fullName evidence="5">Mechanosensitive ion channel</fullName>
    </submittedName>
</protein>
<feature type="signal peptide" evidence="2">
    <location>
        <begin position="1"/>
        <end position="21"/>
    </location>
</feature>
<feature type="transmembrane region" description="Helical" evidence="1">
    <location>
        <begin position="313"/>
        <end position="335"/>
    </location>
</feature>
<feature type="transmembrane region" description="Helical" evidence="1">
    <location>
        <begin position="433"/>
        <end position="453"/>
    </location>
</feature>
<gene>
    <name evidence="5" type="ORF">KZY68_08215</name>
</gene>
<evidence type="ECO:0000256" key="2">
    <source>
        <dbReference type="SAM" id="SignalP"/>
    </source>
</evidence>
<feature type="domain" description="Mechanosensitive ion channel MscS" evidence="3">
    <location>
        <begin position="611"/>
        <end position="677"/>
    </location>
</feature>
<feature type="transmembrane region" description="Helical" evidence="1">
    <location>
        <begin position="474"/>
        <end position="497"/>
    </location>
</feature>
<keyword evidence="1" id="KW-1133">Transmembrane helix</keyword>
<comment type="caution">
    <text evidence="5">The sequence shown here is derived from an EMBL/GenBank/DDBJ whole genome shotgun (WGS) entry which is preliminary data.</text>
</comment>
<dbReference type="AlphaFoldDB" id="A0AAW4NLU4"/>
<dbReference type="Pfam" id="PF21082">
    <property type="entry name" value="MS_channel_3rd"/>
    <property type="match status" value="1"/>
</dbReference>
<proteinExistence type="predicted"/>
<evidence type="ECO:0000259" key="3">
    <source>
        <dbReference type="Pfam" id="PF00924"/>
    </source>
</evidence>
<dbReference type="PANTHER" id="PTHR30347">
    <property type="entry name" value="POTASSIUM CHANNEL RELATED"/>
    <property type="match status" value="1"/>
</dbReference>
<feature type="domain" description="Mechanosensitive ion channel MscS C-terminal" evidence="4">
    <location>
        <begin position="686"/>
        <end position="746"/>
    </location>
</feature>
<keyword evidence="1" id="KW-0472">Membrane</keyword>
<dbReference type="GO" id="GO:0016020">
    <property type="term" value="C:membrane"/>
    <property type="evidence" value="ECO:0007669"/>
    <property type="project" value="InterPro"/>
</dbReference>
<dbReference type="RefSeq" id="WP_219427851.1">
    <property type="nucleotide sequence ID" value="NZ_JAHXRD010000011.1"/>
</dbReference>
<organism evidence="5 6">
    <name type="scientific">Segatella salivae</name>
    <dbReference type="NCBI Taxonomy" id="228604"/>
    <lineage>
        <taxon>Bacteria</taxon>
        <taxon>Pseudomonadati</taxon>
        <taxon>Bacteroidota</taxon>
        <taxon>Bacteroidia</taxon>
        <taxon>Bacteroidales</taxon>
        <taxon>Prevotellaceae</taxon>
        <taxon>Segatella</taxon>
    </lineage>
</organism>
<dbReference type="InterPro" id="IPR049278">
    <property type="entry name" value="MS_channel_C"/>
</dbReference>
<dbReference type="InterPro" id="IPR006685">
    <property type="entry name" value="MscS_channel_2nd"/>
</dbReference>
<dbReference type="EMBL" id="JAHXRF010000011">
    <property type="protein sequence ID" value="MBW4865988.1"/>
    <property type="molecule type" value="Genomic_DNA"/>
</dbReference>
<feature type="transmembrane region" description="Helical" evidence="1">
    <location>
        <begin position="519"/>
        <end position="540"/>
    </location>
</feature>
<dbReference type="InterPro" id="IPR052702">
    <property type="entry name" value="MscS-like_channel"/>
</dbReference>
<feature type="transmembrane region" description="Helical" evidence="1">
    <location>
        <begin position="372"/>
        <end position="392"/>
    </location>
</feature>
<keyword evidence="2" id="KW-0732">Signal</keyword>
<feature type="transmembrane region" description="Helical" evidence="1">
    <location>
        <begin position="570"/>
        <end position="587"/>
    </location>
</feature>
<feature type="transmembrane region" description="Helical" evidence="1">
    <location>
        <begin position="347"/>
        <end position="366"/>
    </location>
</feature>